<evidence type="ECO:0000256" key="3">
    <source>
        <dbReference type="ARBA" id="ARBA00022729"/>
    </source>
</evidence>
<keyword evidence="10" id="KW-1185">Reference proteome</keyword>
<dbReference type="PANTHER" id="PTHR34820">
    <property type="entry name" value="INNER MEMBRANE PROTEIN YEBZ"/>
    <property type="match status" value="1"/>
</dbReference>
<dbReference type="InterPro" id="IPR014755">
    <property type="entry name" value="Cu-Rt/internalin_Ig-like"/>
</dbReference>
<accession>A0A840QMQ1</accession>
<dbReference type="GO" id="GO:0042597">
    <property type="term" value="C:periplasmic space"/>
    <property type="evidence" value="ECO:0007669"/>
    <property type="project" value="InterPro"/>
</dbReference>
<keyword evidence="4" id="KW-0186">Copper</keyword>
<keyword evidence="6" id="KW-1133">Transmembrane helix</keyword>
<keyword evidence="6" id="KW-0472">Membrane</keyword>
<feature type="transmembrane region" description="Helical" evidence="6">
    <location>
        <begin position="175"/>
        <end position="193"/>
    </location>
</feature>
<evidence type="ECO:0000313" key="9">
    <source>
        <dbReference type="EMBL" id="MBB5172636.1"/>
    </source>
</evidence>
<dbReference type="Pfam" id="PF04234">
    <property type="entry name" value="CopC"/>
    <property type="match status" value="1"/>
</dbReference>
<dbReference type="Proteomes" id="UP000551878">
    <property type="component" value="Unassembled WGS sequence"/>
</dbReference>
<dbReference type="InterPro" id="IPR014756">
    <property type="entry name" value="Ig_E-set"/>
</dbReference>
<evidence type="ECO:0000256" key="7">
    <source>
        <dbReference type="SAM" id="SignalP"/>
    </source>
</evidence>
<dbReference type="EMBL" id="JACHHB010000003">
    <property type="protein sequence ID" value="MBB5172636.1"/>
    <property type="molecule type" value="Genomic_DNA"/>
</dbReference>
<feature type="compositionally biased region" description="Acidic residues" evidence="5">
    <location>
        <begin position="144"/>
        <end position="172"/>
    </location>
</feature>
<dbReference type="GO" id="GO:0005507">
    <property type="term" value="F:copper ion binding"/>
    <property type="evidence" value="ECO:0007669"/>
    <property type="project" value="InterPro"/>
</dbReference>
<evidence type="ECO:0000259" key="8">
    <source>
        <dbReference type="Pfam" id="PF04234"/>
    </source>
</evidence>
<feature type="signal peptide" evidence="7">
    <location>
        <begin position="1"/>
        <end position="22"/>
    </location>
</feature>
<dbReference type="Gene3D" id="2.60.40.1220">
    <property type="match status" value="1"/>
</dbReference>
<dbReference type="GO" id="GO:0046688">
    <property type="term" value="P:response to copper ion"/>
    <property type="evidence" value="ECO:0007669"/>
    <property type="project" value="InterPro"/>
</dbReference>
<dbReference type="SUPFAM" id="SSF81296">
    <property type="entry name" value="E set domains"/>
    <property type="match status" value="1"/>
</dbReference>
<gene>
    <name evidence="9" type="ORF">HNQ41_000780</name>
</gene>
<dbReference type="InterPro" id="IPR032694">
    <property type="entry name" value="CopC/D"/>
</dbReference>
<keyword evidence="2" id="KW-0479">Metal-binding</keyword>
<name>A0A840QMQ1_9BACI</name>
<dbReference type="AlphaFoldDB" id="A0A840QMQ1"/>
<feature type="domain" description="CopC" evidence="8">
    <location>
        <begin position="23"/>
        <end position="115"/>
    </location>
</feature>
<comment type="subcellular location">
    <subcellularLocation>
        <location evidence="1">Cell envelope</location>
    </subcellularLocation>
</comment>
<feature type="chain" id="PRO_5032344520" description="CopC domain-containing protein" evidence="7">
    <location>
        <begin position="23"/>
        <end position="197"/>
    </location>
</feature>
<keyword evidence="6" id="KW-0812">Transmembrane</keyword>
<dbReference type="GO" id="GO:0005886">
    <property type="term" value="C:plasma membrane"/>
    <property type="evidence" value="ECO:0007669"/>
    <property type="project" value="TreeGrafter"/>
</dbReference>
<evidence type="ECO:0000256" key="5">
    <source>
        <dbReference type="SAM" id="MobiDB-lite"/>
    </source>
</evidence>
<evidence type="ECO:0000256" key="1">
    <source>
        <dbReference type="ARBA" id="ARBA00004196"/>
    </source>
</evidence>
<evidence type="ECO:0000256" key="2">
    <source>
        <dbReference type="ARBA" id="ARBA00022723"/>
    </source>
</evidence>
<feature type="region of interest" description="Disordered" evidence="5">
    <location>
        <begin position="108"/>
        <end position="172"/>
    </location>
</feature>
<keyword evidence="3 7" id="KW-0732">Signal</keyword>
<dbReference type="GO" id="GO:0006825">
    <property type="term" value="P:copper ion transport"/>
    <property type="evidence" value="ECO:0007669"/>
    <property type="project" value="InterPro"/>
</dbReference>
<evidence type="ECO:0000256" key="4">
    <source>
        <dbReference type="ARBA" id="ARBA00023008"/>
    </source>
</evidence>
<proteinExistence type="predicted"/>
<dbReference type="PANTHER" id="PTHR34820:SF4">
    <property type="entry name" value="INNER MEMBRANE PROTEIN YEBZ"/>
    <property type="match status" value="1"/>
</dbReference>
<dbReference type="GO" id="GO:0030313">
    <property type="term" value="C:cell envelope"/>
    <property type="evidence" value="ECO:0007669"/>
    <property type="project" value="UniProtKB-SubCell"/>
</dbReference>
<evidence type="ECO:0000313" key="10">
    <source>
        <dbReference type="Proteomes" id="UP000551878"/>
    </source>
</evidence>
<organism evidence="9 10">
    <name type="scientific">Texcoconibacillus texcoconensis</name>
    <dbReference type="NCBI Taxonomy" id="1095777"/>
    <lineage>
        <taxon>Bacteria</taxon>
        <taxon>Bacillati</taxon>
        <taxon>Bacillota</taxon>
        <taxon>Bacilli</taxon>
        <taxon>Bacillales</taxon>
        <taxon>Bacillaceae</taxon>
        <taxon>Texcoconibacillus</taxon>
    </lineage>
</organism>
<dbReference type="InterPro" id="IPR007348">
    <property type="entry name" value="CopC_dom"/>
</dbReference>
<comment type="caution">
    <text evidence="9">The sequence shown here is derived from an EMBL/GenBank/DDBJ whole genome shotgun (WGS) entry which is preliminary data.</text>
</comment>
<protein>
    <recommendedName>
        <fullName evidence="8">CopC domain-containing protein</fullName>
    </recommendedName>
</protein>
<evidence type="ECO:0000256" key="6">
    <source>
        <dbReference type="SAM" id="Phobius"/>
    </source>
</evidence>
<dbReference type="RefSeq" id="WP_184663106.1">
    <property type="nucleotide sequence ID" value="NZ_JACHHB010000003.1"/>
</dbReference>
<sequence>MMKWLFPLTVIMMLLFPSQALSHAHLESSSPSGGEDVEEKLETIELVFDSGIEEHTTVTVFDDEGEELEIAEEIVDSPQLTATLAEPLASGDYTAEWQALATDGHTTDGSFSFTVSSDEAASSDQESEEESRDESENTSTVEESVNEDIENEASENEVSESDETAGESDDENDNWLLYAPIAIVLVIGGYFVLRKKG</sequence>
<reference evidence="9 10" key="1">
    <citation type="submission" date="2020-08" db="EMBL/GenBank/DDBJ databases">
        <title>Genomic Encyclopedia of Type Strains, Phase IV (KMG-IV): sequencing the most valuable type-strain genomes for metagenomic binning, comparative biology and taxonomic classification.</title>
        <authorList>
            <person name="Goeker M."/>
        </authorList>
    </citation>
    <scope>NUCLEOTIDE SEQUENCE [LARGE SCALE GENOMIC DNA]</scope>
    <source>
        <strain evidence="9 10">DSM 24696</strain>
    </source>
</reference>